<organism evidence="2 3">
    <name type="scientific">Steinernema carpocapsae</name>
    <name type="common">Entomopathogenic nematode</name>
    <dbReference type="NCBI Taxonomy" id="34508"/>
    <lineage>
        <taxon>Eukaryota</taxon>
        <taxon>Metazoa</taxon>
        <taxon>Ecdysozoa</taxon>
        <taxon>Nematoda</taxon>
        <taxon>Chromadorea</taxon>
        <taxon>Rhabditida</taxon>
        <taxon>Tylenchina</taxon>
        <taxon>Panagrolaimomorpha</taxon>
        <taxon>Strongyloidoidea</taxon>
        <taxon>Steinernematidae</taxon>
        <taxon>Steinernema</taxon>
    </lineage>
</organism>
<accession>A0A4U5PDU7</accession>
<protein>
    <submittedName>
        <fullName evidence="2">Uncharacterized protein</fullName>
    </submittedName>
</protein>
<proteinExistence type="predicted"/>
<dbReference type="EMBL" id="AZBU02000002">
    <property type="protein sequence ID" value="TKR94649.1"/>
    <property type="molecule type" value="Genomic_DNA"/>
</dbReference>
<feature type="signal peptide" evidence="1">
    <location>
        <begin position="1"/>
        <end position="18"/>
    </location>
</feature>
<evidence type="ECO:0000313" key="3">
    <source>
        <dbReference type="Proteomes" id="UP000298663"/>
    </source>
</evidence>
<reference evidence="2 3" key="2">
    <citation type="journal article" date="2019" name="G3 (Bethesda)">
        <title>Hybrid Assembly of the Genome of the Entomopathogenic Nematode Steinernema carpocapsae Identifies the X-Chromosome.</title>
        <authorList>
            <person name="Serra L."/>
            <person name="Macchietto M."/>
            <person name="Macias-Munoz A."/>
            <person name="McGill C.J."/>
            <person name="Rodriguez I.M."/>
            <person name="Rodriguez B."/>
            <person name="Murad R."/>
            <person name="Mortazavi A."/>
        </authorList>
    </citation>
    <scope>NUCLEOTIDE SEQUENCE [LARGE SCALE GENOMIC DNA]</scope>
    <source>
        <strain evidence="2 3">ALL</strain>
    </source>
</reference>
<comment type="caution">
    <text evidence="2">The sequence shown here is derived from an EMBL/GenBank/DDBJ whole genome shotgun (WGS) entry which is preliminary data.</text>
</comment>
<gene>
    <name evidence="2" type="ORF">L596_008910</name>
</gene>
<dbReference type="AlphaFoldDB" id="A0A4U5PDU7"/>
<keyword evidence="3" id="KW-1185">Reference proteome</keyword>
<reference evidence="2 3" key="1">
    <citation type="journal article" date="2015" name="Genome Biol.">
        <title>Comparative genomics of Steinernema reveals deeply conserved gene regulatory networks.</title>
        <authorList>
            <person name="Dillman A.R."/>
            <person name="Macchietto M."/>
            <person name="Porter C.F."/>
            <person name="Rogers A."/>
            <person name="Williams B."/>
            <person name="Antoshechkin I."/>
            <person name="Lee M.M."/>
            <person name="Goodwin Z."/>
            <person name="Lu X."/>
            <person name="Lewis E.E."/>
            <person name="Goodrich-Blair H."/>
            <person name="Stock S.P."/>
            <person name="Adams B.J."/>
            <person name="Sternberg P.W."/>
            <person name="Mortazavi A."/>
        </authorList>
    </citation>
    <scope>NUCLEOTIDE SEQUENCE [LARGE SCALE GENOMIC DNA]</scope>
    <source>
        <strain evidence="2 3">ALL</strain>
    </source>
</reference>
<evidence type="ECO:0000313" key="2">
    <source>
        <dbReference type="EMBL" id="TKR94649.1"/>
    </source>
</evidence>
<feature type="chain" id="PRO_5020977685" evidence="1">
    <location>
        <begin position="19"/>
        <end position="142"/>
    </location>
</feature>
<name>A0A4U5PDU7_STECR</name>
<dbReference type="Proteomes" id="UP000298663">
    <property type="component" value="Unassembled WGS sequence"/>
</dbReference>
<keyword evidence="1" id="KW-0732">Signal</keyword>
<evidence type="ECO:0000256" key="1">
    <source>
        <dbReference type="SAM" id="SignalP"/>
    </source>
</evidence>
<sequence length="142" mass="16208">MQLTVFLCLLLVLPVALAQAQCSDIQDAGNKQIDAAQFFIDQILDAACDKPSKSAVLKHMIKNFEDLLFRLGKPCVFTFTPTHFQYPSCLPIQWQFSSLYELFTGINWELDQLCLNQCSVPNEYADKIKNYINKLLDILNNL</sequence>